<dbReference type="InterPro" id="IPR036097">
    <property type="entry name" value="HisK_dim/P_sf"/>
</dbReference>
<protein>
    <recommendedName>
        <fullName evidence="2">histidine kinase</fullName>
        <ecNumber evidence="2">2.7.13.3</ecNumber>
    </recommendedName>
</protein>
<dbReference type="PROSITE" id="PS50109">
    <property type="entry name" value="HIS_KIN"/>
    <property type="match status" value="1"/>
</dbReference>
<name>A0A7V2F646_RHOMR</name>
<dbReference type="SUPFAM" id="SSF55874">
    <property type="entry name" value="ATPase domain of HSP90 chaperone/DNA topoisomerase II/histidine kinase"/>
    <property type="match status" value="1"/>
</dbReference>
<keyword evidence="8" id="KW-0902">Two-component regulatory system</keyword>
<dbReference type="InterPro" id="IPR036890">
    <property type="entry name" value="HATPase_C_sf"/>
</dbReference>
<comment type="caution">
    <text evidence="10">The sequence shown here is derived from an EMBL/GenBank/DDBJ whole genome shotgun (WGS) entry which is preliminary data.</text>
</comment>
<dbReference type="InterPro" id="IPR003594">
    <property type="entry name" value="HATPase_dom"/>
</dbReference>
<evidence type="ECO:0000256" key="6">
    <source>
        <dbReference type="ARBA" id="ARBA00022777"/>
    </source>
</evidence>
<dbReference type="InterPro" id="IPR004358">
    <property type="entry name" value="Sig_transdc_His_kin-like_C"/>
</dbReference>
<keyword evidence="6 10" id="KW-0418">Kinase</keyword>
<keyword evidence="3" id="KW-0597">Phosphoprotein</keyword>
<dbReference type="AlphaFoldDB" id="A0A7V2F646"/>
<gene>
    <name evidence="10" type="ORF">ENO59_05835</name>
</gene>
<keyword evidence="4" id="KW-0808">Transferase</keyword>
<evidence type="ECO:0000256" key="4">
    <source>
        <dbReference type="ARBA" id="ARBA00022679"/>
    </source>
</evidence>
<feature type="domain" description="Histidine kinase" evidence="9">
    <location>
        <begin position="26"/>
        <end position="230"/>
    </location>
</feature>
<dbReference type="EMBL" id="DSGB01000004">
    <property type="protein sequence ID" value="HER96021.1"/>
    <property type="molecule type" value="Genomic_DNA"/>
</dbReference>
<evidence type="ECO:0000259" key="9">
    <source>
        <dbReference type="PROSITE" id="PS50109"/>
    </source>
</evidence>
<dbReference type="GO" id="GO:0000155">
    <property type="term" value="F:phosphorelay sensor kinase activity"/>
    <property type="evidence" value="ECO:0007669"/>
    <property type="project" value="InterPro"/>
</dbReference>
<reference evidence="10" key="1">
    <citation type="journal article" date="2020" name="mSystems">
        <title>Genome- and Community-Level Interaction Insights into Carbon Utilization and Element Cycling Functions of Hydrothermarchaeota in Hydrothermal Sediment.</title>
        <authorList>
            <person name="Zhou Z."/>
            <person name="Liu Y."/>
            <person name="Xu W."/>
            <person name="Pan J."/>
            <person name="Luo Z.H."/>
            <person name="Li M."/>
        </authorList>
    </citation>
    <scope>NUCLEOTIDE SEQUENCE [LARGE SCALE GENOMIC DNA]</scope>
    <source>
        <strain evidence="10">SpSt-143</strain>
    </source>
</reference>
<dbReference type="Pfam" id="PF02518">
    <property type="entry name" value="HATPase_c"/>
    <property type="match status" value="1"/>
</dbReference>
<evidence type="ECO:0000256" key="7">
    <source>
        <dbReference type="ARBA" id="ARBA00022840"/>
    </source>
</evidence>
<dbReference type="SMART" id="SM00387">
    <property type="entry name" value="HATPase_c"/>
    <property type="match status" value="1"/>
</dbReference>
<proteinExistence type="predicted"/>
<evidence type="ECO:0000256" key="2">
    <source>
        <dbReference type="ARBA" id="ARBA00012438"/>
    </source>
</evidence>
<keyword evidence="5" id="KW-0547">Nucleotide-binding</keyword>
<keyword evidence="7" id="KW-0067">ATP-binding</keyword>
<dbReference type="Gene3D" id="3.30.565.10">
    <property type="entry name" value="Histidine kinase-like ATPase, C-terminal domain"/>
    <property type="match status" value="1"/>
</dbReference>
<dbReference type="PRINTS" id="PR00344">
    <property type="entry name" value="BCTRLSENSOR"/>
</dbReference>
<dbReference type="Pfam" id="PF00512">
    <property type="entry name" value="HisKA"/>
    <property type="match status" value="1"/>
</dbReference>
<dbReference type="GO" id="GO:0005524">
    <property type="term" value="F:ATP binding"/>
    <property type="evidence" value="ECO:0007669"/>
    <property type="project" value="UniProtKB-KW"/>
</dbReference>
<evidence type="ECO:0000256" key="3">
    <source>
        <dbReference type="ARBA" id="ARBA00022553"/>
    </source>
</evidence>
<comment type="catalytic activity">
    <reaction evidence="1">
        <text>ATP + protein L-histidine = ADP + protein N-phospho-L-histidine.</text>
        <dbReference type="EC" id="2.7.13.3"/>
    </reaction>
</comment>
<dbReference type="SUPFAM" id="SSF47384">
    <property type="entry name" value="Homodimeric domain of signal transducing histidine kinase"/>
    <property type="match status" value="1"/>
</dbReference>
<dbReference type="PANTHER" id="PTHR43065:SF10">
    <property type="entry name" value="PEROXIDE STRESS-ACTIVATED HISTIDINE KINASE MAK3"/>
    <property type="match status" value="1"/>
</dbReference>
<dbReference type="EC" id="2.7.13.3" evidence="2"/>
<evidence type="ECO:0000313" key="10">
    <source>
        <dbReference type="EMBL" id="HER96021.1"/>
    </source>
</evidence>
<accession>A0A7V2F646</accession>
<evidence type="ECO:0000256" key="5">
    <source>
        <dbReference type="ARBA" id="ARBA00022741"/>
    </source>
</evidence>
<dbReference type="CDD" id="cd00082">
    <property type="entry name" value="HisKA"/>
    <property type="match status" value="1"/>
</dbReference>
<sequence>MSAVTSDKPPLLADTHDAVLANMAQVLAHRLRSLITSIEGFTDLLTDTLATPEQRELALRVFESTASIERILLELQWYARPLQPMVQSRLLRVLLQELLVMLEAHEAARVALDLRISGGKIIRADAMLLRQALFMLLKNALEATRPDSVVQLRVLAEPCSIRFEVWNEGWMPQEIAEKIFVPFFTTKAQNLGIGLPIARRIAEAHKGTLYLATNDPQAGICFALVLPQGEEKANGDALLA</sequence>
<dbReference type="InterPro" id="IPR003661">
    <property type="entry name" value="HisK_dim/P_dom"/>
</dbReference>
<dbReference type="PANTHER" id="PTHR43065">
    <property type="entry name" value="SENSOR HISTIDINE KINASE"/>
    <property type="match status" value="1"/>
</dbReference>
<evidence type="ECO:0000256" key="1">
    <source>
        <dbReference type="ARBA" id="ARBA00000085"/>
    </source>
</evidence>
<evidence type="ECO:0000256" key="8">
    <source>
        <dbReference type="ARBA" id="ARBA00023012"/>
    </source>
</evidence>
<dbReference type="InterPro" id="IPR005467">
    <property type="entry name" value="His_kinase_dom"/>
</dbReference>
<organism evidence="10">
    <name type="scientific">Rhodothermus marinus</name>
    <name type="common">Rhodothermus obamensis</name>
    <dbReference type="NCBI Taxonomy" id="29549"/>
    <lineage>
        <taxon>Bacteria</taxon>
        <taxon>Pseudomonadati</taxon>
        <taxon>Rhodothermota</taxon>
        <taxon>Rhodothermia</taxon>
        <taxon>Rhodothermales</taxon>
        <taxon>Rhodothermaceae</taxon>
        <taxon>Rhodothermus</taxon>
    </lineage>
</organism>